<dbReference type="SUPFAM" id="SSF56784">
    <property type="entry name" value="HAD-like"/>
    <property type="match status" value="1"/>
</dbReference>
<dbReference type="GO" id="GO:0005829">
    <property type="term" value="C:cytosol"/>
    <property type="evidence" value="ECO:0007669"/>
    <property type="project" value="TreeGrafter"/>
</dbReference>
<evidence type="ECO:0000313" key="5">
    <source>
        <dbReference type="EMBL" id="GEL01963.1"/>
    </source>
</evidence>
<dbReference type="InterPro" id="IPR023198">
    <property type="entry name" value="PGP-like_dom2"/>
</dbReference>
<reference evidence="5 6" key="1">
    <citation type="submission" date="2019-07" db="EMBL/GenBank/DDBJ databases">
        <title>Whole genome shotgun sequence of Swaminathania salitolerans NBRC 104436.</title>
        <authorList>
            <person name="Hosoyama A."/>
            <person name="Uohara A."/>
            <person name="Ohji S."/>
            <person name="Ichikawa N."/>
        </authorList>
    </citation>
    <scope>NUCLEOTIDE SEQUENCE [LARGE SCALE GENOMIC DNA]</scope>
    <source>
        <strain evidence="5 6">NBRC 104436</strain>
    </source>
</reference>
<dbReference type="InterPro" id="IPR023214">
    <property type="entry name" value="HAD_sf"/>
</dbReference>
<comment type="caution">
    <text evidence="5">The sequence shown here is derived from an EMBL/GenBank/DDBJ whole genome shotgun (WGS) entry which is preliminary data.</text>
</comment>
<sequence>MHLIVLLGEALLNTPVTTVLFDLDGTLIDSLPDLAESGAALLESYGLTPLAPESVRAMIGDGARKLVGRLLIAAGDTGPIDRDEALERFLAFYTPRAALKTRLFPGVKATLQTLVENGIACAICTNKPAEAARLIVEKLGLSPLIDAIGGGDSFSVRKPDPGHVIETLRLMGRPVSGAAMIGDHRNDMLAARDAGLPGIFAAWGYGDASMSRDATAIARRIEDVPPLLEKVTAL</sequence>
<dbReference type="SFLD" id="SFLDG01129">
    <property type="entry name" value="C1.5:_HAD__Beta-PGM__Phosphata"/>
    <property type="match status" value="1"/>
</dbReference>
<dbReference type="InterPro" id="IPR050155">
    <property type="entry name" value="HAD-like_hydrolase_sf"/>
</dbReference>
<comment type="similarity">
    <text evidence="3">Belongs to the HAD-like hydrolase superfamily. CbbY/CbbZ/Gph/YieH family.</text>
</comment>
<name>A0A511BQ42_9PROT</name>
<dbReference type="AlphaFoldDB" id="A0A511BQ42"/>
<evidence type="ECO:0000256" key="3">
    <source>
        <dbReference type="ARBA" id="ARBA00006171"/>
    </source>
</evidence>
<accession>A0A511BQ42</accession>
<dbReference type="EMBL" id="BJVC01000002">
    <property type="protein sequence ID" value="GEL01963.1"/>
    <property type="molecule type" value="Genomic_DNA"/>
</dbReference>
<evidence type="ECO:0000313" key="6">
    <source>
        <dbReference type="Proteomes" id="UP000321405"/>
    </source>
</evidence>
<gene>
    <name evidence="5" type="primary">gph</name>
    <name evidence="5" type="ORF">SSA02_11260</name>
</gene>
<dbReference type="PANTHER" id="PTHR43434">
    <property type="entry name" value="PHOSPHOGLYCOLATE PHOSPHATASE"/>
    <property type="match status" value="1"/>
</dbReference>
<evidence type="ECO:0000256" key="1">
    <source>
        <dbReference type="ARBA" id="ARBA00000830"/>
    </source>
</evidence>
<protein>
    <recommendedName>
        <fullName evidence="4">phosphoglycolate phosphatase</fullName>
        <ecNumber evidence="4">3.1.3.18</ecNumber>
    </recommendedName>
</protein>
<dbReference type="GO" id="GO:0008967">
    <property type="term" value="F:phosphoglycolate phosphatase activity"/>
    <property type="evidence" value="ECO:0007669"/>
    <property type="project" value="UniProtKB-EC"/>
</dbReference>
<evidence type="ECO:0000256" key="4">
    <source>
        <dbReference type="ARBA" id="ARBA00013078"/>
    </source>
</evidence>
<dbReference type="InterPro" id="IPR041492">
    <property type="entry name" value="HAD_2"/>
</dbReference>
<comment type="catalytic activity">
    <reaction evidence="1">
        <text>2-phosphoglycolate + H2O = glycolate + phosphate</text>
        <dbReference type="Rhea" id="RHEA:14369"/>
        <dbReference type="ChEBI" id="CHEBI:15377"/>
        <dbReference type="ChEBI" id="CHEBI:29805"/>
        <dbReference type="ChEBI" id="CHEBI:43474"/>
        <dbReference type="ChEBI" id="CHEBI:58033"/>
        <dbReference type="EC" id="3.1.3.18"/>
    </reaction>
</comment>
<dbReference type="EC" id="3.1.3.18" evidence="4"/>
<keyword evidence="6" id="KW-1185">Reference proteome</keyword>
<evidence type="ECO:0000256" key="2">
    <source>
        <dbReference type="ARBA" id="ARBA00004818"/>
    </source>
</evidence>
<dbReference type="Gene3D" id="3.40.50.1000">
    <property type="entry name" value="HAD superfamily/HAD-like"/>
    <property type="match status" value="1"/>
</dbReference>
<dbReference type="PRINTS" id="PR00413">
    <property type="entry name" value="HADHALOGNASE"/>
</dbReference>
<dbReference type="PANTHER" id="PTHR43434:SF1">
    <property type="entry name" value="PHOSPHOGLYCOLATE PHOSPHATASE"/>
    <property type="match status" value="1"/>
</dbReference>
<dbReference type="InterPro" id="IPR006439">
    <property type="entry name" value="HAD-SF_hydro_IA"/>
</dbReference>
<comment type="pathway">
    <text evidence="2">Organic acid metabolism; glycolate biosynthesis; glycolate from 2-phosphoglycolate: step 1/1.</text>
</comment>
<organism evidence="5 6">
    <name type="scientific">Swaminathania salitolerans</name>
    <dbReference type="NCBI Taxonomy" id="182838"/>
    <lineage>
        <taxon>Bacteria</taxon>
        <taxon>Pseudomonadati</taxon>
        <taxon>Pseudomonadota</taxon>
        <taxon>Alphaproteobacteria</taxon>
        <taxon>Acetobacterales</taxon>
        <taxon>Acetobacteraceae</taxon>
        <taxon>Swaminathania</taxon>
    </lineage>
</organism>
<dbReference type="GO" id="GO:0006281">
    <property type="term" value="P:DNA repair"/>
    <property type="evidence" value="ECO:0007669"/>
    <property type="project" value="TreeGrafter"/>
</dbReference>
<proteinExistence type="inferred from homology"/>
<dbReference type="Proteomes" id="UP000321405">
    <property type="component" value="Unassembled WGS sequence"/>
</dbReference>
<dbReference type="SFLD" id="SFLDS00003">
    <property type="entry name" value="Haloacid_Dehalogenase"/>
    <property type="match status" value="1"/>
</dbReference>
<dbReference type="InterPro" id="IPR036412">
    <property type="entry name" value="HAD-like_sf"/>
</dbReference>
<dbReference type="Pfam" id="PF13419">
    <property type="entry name" value="HAD_2"/>
    <property type="match status" value="1"/>
</dbReference>
<dbReference type="Gene3D" id="1.10.150.240">
    <property type="entry name" value="Putative phosphatase, domain 2"/>
    <property type="match status" value="1"/>
</dbReference>